<feature type="domain" description="F5/8 type C" evidence="7">
    <location>
        <begin position="548"/>
        <end position="689"/>
    </location>
</feature>
<dbReference type="InterPro" id="IPR033453">
    <property type="entry name" value="Glyco_hydro_30_TIM-barrel"/>
</dbReference>
<evidence type="ECO:0000256" key="4">
    <source>
        <dbReference type="RuleBase" id="RU361188"/>
    </source>
</evidence>
<name>A0A101UZX1_9ACTN</name>
<feature type="region of interest" description="Disordered" evidence="5">
    <location>
        <begin position="56"/>
        <end position="78"/>
    </location>
</feature>
<keyword evidence="4" id="KW-0326">Glycosidase</keyword>
<dbReference type="SUPFAM" id="SSF51011">
    <property type="entry name" value="Glycosyl hydrolase domain"/>
    <property type="match status" value="1"/>
</dbReference>
<dbReference type="InterPro" id="IPR001139">
    <property type="entry name" value="Glyco_hydro_30"/>
</dbReference>
<dbReference type="InterPro" id="IPR013780">
    <property type="entry name" value="Glyco_hydro_b"/>
</dbReference>
<protein>
    <recommendedName>
        <fullName evidence="7">F5/8 type C domain-containing protein</fullName>
    </recommendedName>
</protein>
<feature type="region of interest" description="Disordered" evidence="5">
    <location>
        <begin position="564"/>
        <end position="583"/>
    </location>
</feature>
<accession>A0A101UZX1</accession>
<dbReference type="SUPFAM" id="SSF51445">
    <property type="entry name" value="(Trans)glycosidases"/>
    <property type="match status" value="1"/>
</dbReference>
<evidence type="ECO:0000259" key="7">
    <source>
        <dbReference type="PROSITE" id="PS50022"/>
    </source>
</evidence>
<dbReference type="InterPro" id="IPR000421">
    <property type="entry name" value="FA58C"/>
</dbReference>
<sequence length="755" mass="80569">MKPTTRQRRRAALAVAATLLTTLPVLPAAAPASAAPTPGKAQVWLTDLSTGTRLAKQPSVTWKAGPAPSGSSGSTITVDTTRKYQPMTGFGASFTDSSAWLVGTKLDSKQRAALMRDLFSRRDGIGLSVLRQPMGASDFTVSGNYSYDDMPAGQSDPTLANFSIDHDRSYTIPLLKQAHALNPNMTVMATPWSPPGWMKTSDSMVVGRLRADAYQPYADYFAKFLKAYAAAGLPVRYITPQNEPLHEPSAYPGMRLSTDEAKTFITRHLAPTLRRQGLSTRVLGYDHNWDVPSYPESLYADPATARNVAGTAWHCYAAAELVLNQTVVHNDYPNKPAFQTECSGGNWEGDAQGGFAGAMDNVINGPRNWAQSIVRWNIALDTDGGPRNNGCEGCRPVVTVAQDADGTWSYTPTVDYWGLAQASKFVQPGARRVASNTLGKGSVEDVAFTNPDGSTALVTYNSGGTARTFNVGWGKRHFTYTLAAGAAATFTWNGTQRGSTDLAAIGSVDIPFRNADGSKALITYDSKLLTQQPQVRIGDQWLGYTLPTGASLTPLTGEAALPRDGWQASASASSSDDPPSKAIDGDVATRWSSGHGMQPGDWFQLDLGSAQMFSQIVLDTSASSGDFARQYEVYTSDDGTTWGKPVATGPGSTVTRIQLPTTTARYIRVVNKASSGSWWSIHDVSVLAPDGKAASHAETDNGIQRKGAELPDGTRLTAVYNSGSGPATFDVPWGSTTYSYRLPAGGAAIFTTRSA</sequence>
<evidence type="ECO:0000256" key="6">
    <source>
        <dbReference type="SAM" id="SignalP"/>
    </source>
</evidence>
<dbReference type="GO" id="GO:0006680">
    <property type="term" value="P:glucosylceramide catabolic process"/>
    <property type="evidence" value="ECO:0007669"/>
    <property type="project" value="TreeGrafter"/>
</dbReference>
<evidence type="ECO:0000256" key="2">
    <source>
        <dbReference type="ARBA" id="ARBA00022729"/>
    </source>
</evidence>
<evidence type="ECO:0000256" key="3">
    <source>
        <dbReference type="ARBA" id="ARBA00022801"/>
    </source>
</evidence>
<feature type="compositionally biased region" description="Low complexity" evidence="5">
    <location>
        <begin position="568"/>
        <end position="577"/>
    </location>
</feature>
<keyword evidence="2 6" id="KW-0732">Signal</keyword>
<dbReference type="PANTHER" id="PTHR11069">
    <property type="entry name" value="GLUCOSYLCERAMIDASE"/>
    <property type="match status" value="1"/>
</dbReference>
<evidence type="ECO:0000256" key="5">
    <source>
        <dbReference type="SAM" id="MobiDB-lite"/>
    </source>
</evidence>
<feature type="chain" id="PRO_5007108594" description="F5/8 type C domain-containing protein" evidence="6">
    <location>
        <begin position="35"/>
        <end position="755"/>
    </location>
</feature>
<dbReference type="PROSITE" id="PS51318">
    <property type="entry name" value="TAT"/>
    <property type="match status" value="1"/>
</dbReference>
<organism evidence="8 9">
    <name type="scientific">Streptomyces dysideae</name>
    <dbReference type="NCBI Taxonomy" id="909626"/>
    <lineage>
        <taxon>Bacteria</taxon>
        <taxon>Bacillati</taxon>
        <taxon>Actinomycetota</taxon>
        <taxon>Actinomycetes</taxon>
        <taxon>Kitasatosporales</taxon>
        <taxon>Streptomycetaceae</taxon>
        <taxon>Streptomyces</taxon>
    </lineage>
</organism>
<dbReference type="Pfam" id="PF00754">
    <property type="entry name" value="F5_F8_type_C"/>
    <property type="match status" value="1"/>
</dbReference>
<dbReference type="InterPro" id="IPR006311">
    <property type="entry name" value="TAT_signal"/>
</dbReference>
<dbReference type="GO" id="GO:0016020">
    <property type="term" value="C:membrane"/>
    <property type="evidence" value="ECO:0007669"/>
    <property type="project" value="GOC"/>
</dbReference>
<comment type="caution">
    <text evidence="8">The sequence shown here is derived from an EMBL/GenBank/DDBJ whole genome shotgun (WGS) entry which is preliminary data.</text>
</comment>
<dbReference type="GO" id="GO:0004348">
    <property type="term" value="F:glucosylceramidase activity"/>
    <property type="evidence" value="ECO:0007669"/>
    <property type="project" value="InterPro"/>
</dbReference>
<dbReference type="Pfam" id="PF17189">
    <property type="entry name" value="Glyco_hydro_30C"/>
    <property type="match status" value="1"/>
</dbReference>
<evidence type="ECO:0000256" key="1">
    <source>
        <dbReference type="ARBA" id="ARBA00005382"/>
    </source>
</evidence>
<dbReference type="InterPro" id="IPR017853">
    <property type="entry name" value="GH"/>
</dbReference>
<dbReference type="PROSITE" id="PS50022">
    <property type="entry name" value="FA58C_3"/>
    <property type="match status" value="1"/>
</dbReference>
<dbReference type="Proteomes" id="UP000053260">
    <property type="component" value="Unassembled WGS sequence"/>
</dbReference>
<dbReference type="InterPro" id="IPR033452">
    <property type="entry name" value="GH30_C"/>
</dbReference>
<dbReference type="InterPro" id="IPR008979">
    <property type="entry name" value="Galactose-bd-like_sf"/>
</dbReference>
<evidence type="ECO:0000313" key="8">
    <source>
        <dbReference type="EMBL" id="KUO19917.1"/>
    </source>
</evidence>
<dbReference type="STRING" id="909626.AQJ91_17365"/>
<dbReference type="PANTHER" id="PTHR11069:SF23">
    <property type="entry name" value="LYSOSOMAL ACID GLUCOSYLCERAMIDASE"/>
    <property type="match status" value="1"/>
</dbReference>
<dbReference type="EMBL" id="LMXB01000047">
    <property type="protein sequence ID" value="KUO19917.1"/>
    <property type="molecule type" value="Genomic_DNA"/>
</dbReference>
<gene>
    <name evidence="8" type="ORF">AQJ91_17365</name>
</gene>
<dbReference type="RefSeq" id="WP_067022028.1">
    <property type="nucleotide sequence ID" value="NZ_KQ949083.1"/>
</dbReference>
<dbReference type="Gene3D" id="3.20.20.80">
    <property type="entry name" value="Glycosidases"/>
    <property type="match status" value="1"/>
</dbReference>
<dbReference type="Pfam" id="PF02055">
    <property type="entry name" value="Glyco_hydro_30"/>
    <property type="match status" value="1"/>
</dbReference>
<feature type="signal peptide" evidence="6">
    <location>
        <begin position="1"/>
        <end position="34"/>
    </location>
</feature>
<dbReference type="PRINTS" id="PR00843">
    <property type="entry name" value="GLHYDRLASE30"/>
</dbReference>
<dbReference type="AlphaFoldDB" id="A0A101UZX1"/>
<evidence type="ECO:0000313" key="9">
    <source>
        <dbReference type="Proteomes" id="UP000053260"/>
    </source>
</evidence>
<comment type="similarity">
    <text evidence="1 4">Belongs to the glycosyl hydrolase 30 family.</text>
</comment>
<dbReference type="Gene3D" id="2.60.40.1180">
    <property type="entry name" value="Golgi alpha-mannosidase II"/>
    <property type="match status" value="1"/>
</dbReference>
<dbReference type="SUPFAM" id="SSF49785">
    <property type="entry name" value="Galactose-binding domain-like"/>
    <property type="match status" value="1"/>
</dbReference>
<dbReference type="OrthoDB" id="9806701at2"/>
<feature type="compositionally biased region" description="Low complexity" evidence="5">
    <location>
        <begin position="64"/>
        <end position="74"/>
    </location>
</feature>
<keyword evidence="3 4" id="KW-0378">Hydrolase</keyword>
<dbReference type="Gene3D" id="2.60.120.260">
    <property type="entry name" value="Galactose-binding domain-like"/>
    <property type="match status" value="1"/>
</dbReference>
<keyword evidence="9" id="KW-1185">Reference proteome</keyword>
<proteinExistence type="inferred from homology"/>
<reference evidence="8 9" key="1">
    <citation type="submission" date="2015-10" db="EMBL/GenBank/DDBJ databases">
        <title>Draft genome sequence of Streptomyces sp. RV15, isolated from a marine sponge.</title>
        <authorList>
            <person name="Ruckert C."/>
            <person name="Abdelmohsen U.R."/>
            <person name="Winkler A."/>
            <person name="Hentschel U."/>
            <person name="Kalinowski J."/>
            <person name="Kampfer P."/>
            <person name="Glaeser S."/>
        </authorList>
    </citation>
    <scope>NUCLEOTIDE SEQUENCE [LARGE SCALE GENOMIC DNA]</scope>
    <source>
        <strain evidence="8 9">RV15</strain>
    </source>
</reference>